<evidence type="ECO:0000313" key="4">
    <source>
        <dbReference type="Proteomes" id="UP000826271"/>
    </source>
</evidence>
<evidence type="ECO:0000313" key="3">
    <source>
        <dbReference type="EMBL" id="KAG8374260.1"/>
    </source>
</evidence>
<dbReference type="SUPFAM" id="SSF63748">
    <property type="entry name" value="Tudor/PWWP/MBT"/>
    <property type="match status" value="1"/>
</dbReference>
<name>A0AAV6X4X5_9LAMI</name>
<dbReference type="PANTHER" id="PTHR42851">
    <property type="entry name" value="ALDOLASE-RELATED"/>
    <property type="match status" value="1"/>
</dbReference>
<feature type="compositionally biased region" description="Basic and acidic residues" evidence="1">
    <location>
        <begin position="497"/>
        <end position="516"/>
    </location>
</feature>
<keyword evidence="4" id="KW-1185">Reference proteome</keyword>
<accession>A0AAV6X4X5</accession>
<feature type="compositionally biased region" description="Basic residues" evidence="1">
    <location>
        <begin position="784"/>
        <end position="797"/>
    </location>
</feature>
<reference evidence="3" key="1">
    <citation type="submission" date="2019-10" db="EMBL/GenBank/DDBJ databases">
        <authorList>
            <person name="Zhang R."/>
            <person name="Pan Y."/>
            <person name="Wang J."/>
            <person name="Ma R."/>
            <person name="Yu S."/>
        </authorList>
    </citation>
    <scope>NUCLEOTIDE SEQUENCE</scope>
    <source>
        <strain evidence="3">LA-IB0</strain>
        <tissue evidence="3">Leaf</tissue>
    </source>
</reference>
<dbReference type="InterPro" id="IPR053063">
    <property type="entry name" value="PWWP_domain_containing_PDP"/>
</dbReference>
<proteinExistence type="predicted"/>
<dbReference type="InterPro" id="IPR000313">
    <property type="entry name" value="PWWP_dom"/>
</dbReference>
<dbReference type="PANTHER" id="PTHR42851:SF19">
    <property type="entry name" value="PWWP DOMAIN-CONTAINING PROTEIN 2-RELATED"/>
    <property type="match status" value="1"/>
</dbReference>
<dbReference type="EMBL" id="WHWC01000011">
    <property type="protein sequence ID" value="KAG8374260.1"/>
    <property type="molecule type" value="Genomic_DNA"/>
</dbReference>
<dbReference type="Pfam" id="PF00855">
    <property type="entry name" value="PWWP"/>
    <property type="match status" value="1"/>
</dbReference>
<gene>
    <name evidence="3" type="ORF">BUALT_Bualt11G0113100</name>
</gene>
<comment type="caution">
    <text evidence="3">The sequence shown here is derived from an EMBL/GenBank/DDBJ whole genome shotgun (WGS) entry which is preliminary data.</text>
</comment>
<feature type="compositionally biased region" description="Low complexity" evidence="1">
    <location>
        <begin position="523"/>
        <end position="534"/>
    </location>
</feature>
<protein>
    <recommendedName>
        <fullName evidence="2">PWWP domain-containing protein</fullName>
    </recommendedName>
</protein>
<organism evidence="3 4">
    <name type="scientific">Buddleja alternifolia</name>
    <dbReference type="NCBI Taxonomy" id="168488"/>
    <lineage>
        <taxon>Eukaryota</taxon>
        <taxon>Viridiplantae</taxon>
        <taxon>Streptophyta</taxon>
        <taxon>Embryophyta</taxon>
        <taxon>Tracheophyta</taxon>
        <taxon>Spermatophyta</taxon>
        <taxon>Magnoliopsida</taxon>
        <taxon>eudicotyledons</taxon>
        <taxon>Gunneridae</taxon>
        <taxon>Pentapetalae</taxon>
        <taxon>asterids</taxon>
        <taxon>lamiids</taxon>
        <taxon>Lamiales</taxon>
        <taxon>Scrophulariaceae</taxon>
        <taxon>Buddlejeae</taxon>
        <taxon>Buddleja</taxon>
    </lineage>
</organism>
<dbReference type="CDD" id="cd05162">
    <property type="entry name" value="PWWP"/>
    <property type="match status" value="1"/>
</dbReference>
<sequence length="807" mass="88658">MQRGRDTCPPVLSMAEKLNAVNVTFGVSGSAVEESNKGVSGGMVNDLESKTLVENSSERGVLNDGVRVSGEESKVLVGELNKESVISGTGLGAVDRGNVGMNDRFDGGRNRAVEKVSKDNEWKSWGVMNLVGRVLEGNFCMDDEEMEDINNFESGPKVNPVEVDSAGNTNAWQGAVGEPTSGSGINIKGTEIGEDSDMLDSGYLGVGNGLNGNQDLVSNKLVPDGKLEIKEVNNVVADVSIPNETVLPDGKSEIEEANDDNDDVLIPKARGEHDITEKEGEYYVSDLVWGKVKSHPWWPGQIVPPKVATDKAERHFKRGCYLIAYFGDRTFAWNEGSKLKPFRMHFSQMEKQSNADGFCHAVDCAIDEAARRVELGLSCPCLPKEVHDKINIQVVENAGVVEKFSRREGGDNLSTAESFSPSGLVEFLESLSIHPQAKPDRLQLETRNAQLLAFNRWKGHYQLPVFEERGVLLEDGIQLMDGSEGANEFPSRKRKPTARDGSSRKRRHLSGDEVALKMKGKCGSALVSSSGSSLQKNEKKPMKKTGKKTISSGKNHEMANSGEKSSSEATKRIGEKLASDDAGKSQKVENVPAEELTPQVVLSKLKILAINPMEIHEDMIPVINWIRKIRALIFSDKSGTARHEGKLPFSLETTDTYGYKGTEDSYWTDRIIEAENVNLENNNKKKDIVIVDLEAEEPEEHCPTAFILNFTNLESIPSIANLNQIFSRYGPLKESETEILSKSKRAKVIFKRREDADTAFSSTGKFSIFGPSLVSYKLNYAPTPRKKAARGTSKRNKKDASLKINDA</sequence>
<feature type="region of interest" description="Disordered" evidence="1">
    <location>
        <begin position="783"/>
        <end position="807"/>
    </location>
</feature>
<feature type="region of interest" description="Disordered" evidence="1">
    <location>
        <begin position="482"/>
        <end position="571"/>
    </location>
</feature>
<dbReference type="AlphaFoldDB" id="A0AAV6X4X5"/>
<dbReference type="Proteomes" id="UP000826271">
    <property type="component" value="Unassembled WGS sequence"/>
</dbReference>
<feature type="compositionally biased region" description="Basic and acidic residues" evidence="1">
    <location>
        <begin position="798"/>
        <end position="807"/>
    </location>
</feature>
<evidence type="ECO:0000256" key="1">
    <source>
        <dbReference type="SAM" id="MobiDB-lite"/>
    </source>
</evidence>
<dbReference type="SMART" id="SM00293">
    <property type="entry name" value="PWWP"/>
    <property type="match status" value="1"/>
</dbReference>
<evidence type="ECO:0000259" key="2">
    <source>
        <dbReference type="PROSITE" id="PS50812"/>
    </source>
</evidence>
<dbReference type="PROSITE" id="PS50812">
    <property type="entry name" value="PWWP"/>
    <property type="match status" value="1"/>
</dbReference>
<feature type="domain" description="PWWP" evidence="2">
    <location>
        <begin position="284"/>
        <end position="345"/>
    </location>
</feature>
<dbReference type="Gene3D" id="2.30.30.140">
    <property type="match status" value="1"/>
</dbReference>